<reference evidence="2" key="1">
    <citation type="journal article" date="2019" name="Int. J. Syst. Evol. Microbiol.">
        <title>The Global Catalogue of Microorganisms (GCM) 10K type strain sequencing project: providing services to taxonomists for standard genome sequencing and annotation.</title>
        <authorList>
            <consortium name="The Broad Institute Genomics Platform"/>
            <consortium name="The Broad Institute Genome Sequencing Center for Infectious Disease"/>
            <person name="Wu L."/>
            <person name="Ma J."/>
        </authorList>
    </citation>
    <scope>NUCLEOTIDE SEQUENCE [LARGE SCALE GENOMIC DNA]</scope>
    <source>
        <strain evidence="2">JCM 17759</strain>
    </source>
</reference>
<protein>
    <submittedName>
        <fullName evidence="1">Uncharacterized protein</fullName>
    </submittedName>
</protein>
<organism evidence="1 2">
    <name type="scientific">Novipirellula rosea</name>
    <dbReference type="NCBI Taxonomy" id="1031540"/>
    <lineage>
        <taxon>Bacteria</taxon>
        <taxon>Pseudomonadati</taxon>
        <taxon>Planctomycetota</taxon>
        <taxon>Planctomycetia</taxon>
        <taxon>Pirellulales</taxon>
        <taxon>Pirellulaceae</taxon>
        <taxon>Novipirellula</taxon>
    </lineage>
</organism>
<dbReference type="Proteomes" id="UP001500840">
    <property type="component" value="Unassembled WGS sequence"/>
</dbReference>
<proteinExistence type="predicted"/>
<comment type="caution">
    <text evidence="1">The sequence shown here is derived from an EMBL/GenBank/DDBJ whole genome shotgun (WGS) entry which is preliminary data.</text>
</comment>
<gene>
    <name evidence="1" type="ORF">GCM10023156_00530</name>
</gene>
<dbReference type="EMBL" id="BAABGA010000005">
    <property type="protein sequence ID" value="GAA4443446.1"/>
    <property type="molecule type" value="Genomic_DNA"/>
</dbReference>
<sequence length="98" mass="10872">MQKNAWPQSLSDLRAVGLTSDDWQIMPGVEFGYQPSALLPQSKADSEVVLWTAELDSGPIDEAIQRFAAGVESSRPPTDAYSTKFDMQRITLIRDLSQ</sequence>
<evidence type="ECO:0000313" key="1">
    <source>
        <dbReference type="EMBL" id="GAA4443446.1"/>
    </source>
</evidence>
<name>A0ABP8M5W9_9BACT</name>
<accession>A0ABP8M5W9</accession>
<evidence type="ECO:0000313" key="2">
    <source>
        <dbReference type="Proteomes" id="UP001500840"/>
    </source>
</evidence>
<dbReference type="RefSeq" id="WP_339944285.1">
    <property type="nucleotide sequence ID" value="NZ_BAABGA010000005.1"/>
</dbReference>
<keyword evidence="2" id="KW-1185">Reference proteome</keyword>